<protein>
    <submittedName>
        <fullName evidence="1">Uncharacterized protein</fullName>
    </submittedName>
</protein>
<proteinExistence type="predicted"/>
<comment type="caution">
    <text evidence="1">The sequence shown here is derived from an EMBL/GenBank/DDBJ whole genome shotgun (WGS) entry which is preliminary data.</text>
</comment>
<reference evidence="1 2" key="1">
    <citation type="submission" date="2016-12" db="EMBL/GenBank/DDBJ databases">
        <title>Study of bacterial adaptation to deep sea.</title>
        <authorList>
            <person name="Song J."/>
            <person name="Yoshizawa S."/>
            <person name="Kogure K."/>
        </authorList>
    </citation>
    <scope>NUCLEOTIDE SEQUENCE [LARGE SCALE GENOMIC DNA]</scope>
    <source>
        <strain evidence="1 2">SAORIC-165</strain>
    </source>
</reference>
<gene>
    <name evidence="1" type="ORF">BSZ32_02270</name>
</gene>
<keyword evidence="2" id="KW-1185">Reference proteome</keyword>
<name>A0A2S7TZ81_9BACT</name>
<evidence type="ECO:0000313" key="2">
    <source>
        <dbReference type="Proteomes" id="UP000239907"/>
    </source>
</evidence>
<dbReference type="OrthoDB" id="9844945at2"/>
<sequence>MAVIKFTLDEIEFAKAVNTMRQAIRGRGVRTIQCSLTKTHLKLQCPEWGSVRAAVKSENTSRFVITPRALGHAVGAYRDFKKGSSDEAYAVMDKKLGFFRTHRMDITIK</sequence>
<dbReference type="RefSeq" id="WP_105041920.1">
    <property type="nucleotide sequence ID" value="NZ_MQWA01000001.1"/>
</dbReference>
<accession>A0A2S7TZ81</accession>
<evidence type="ECO:0000313" key="1">
    <source>
        <dbReference type="EMBL" id="PQJ27434.1"/>
    </source>
</evidence>
<organism evidence="1 2">
    <name type="scientific">Rubritalea profundi</name>
    <dbReference type="NCBI Taxonomy" id="1658618"/>
    <lineage>
        <taxon>Bacteria</taxon>
        <taxon>Pseudomonadati</taxon>
        <taxon>Verrucomicrobiota</taxon>
        <taxon>Verrucomicrobiia</taxon>
        <taxon>Verrucomicrobiales</taxon>
        <taxon>Rubritaleaceae</taxon>
        <taxon>Rubritalea</taxon>
    </lineage>
</organism>
<dbReference type="AlphaFoldDB" id="A0A2S7TZ81"/>
<dbReference type="EMBL" id="MQWA01000001">
    <property type="protein sequence ID" value="PQJ27434.1"/>
    <property type="molecule type" value="Genomic_DNA"/>
</dbReference>
<dbReference type="Proteomes" id="UP000239907">
    <property type="component" value="Unassembled WGS sequence"/>
</dbReference>